<protein>
    <submittedName>
        <fullName evidence="8">FtsP/CotA-like multicopper oxidase with cupredoxin domain</fullName>
    </submittedName>
</protein>
<dbReference type="Proteomes" id="UP000579281">
    <property type="component" value="Unassembled WGS sequence"/>
</dbReference>
<dbReference type="AlphaFoldDB" id="A0A841KMG7"/>
<dbReference type="Pfam" id="PF07731">
    <property type="entry name" value="Cu-oxidase_2"/>
    <property type="match status" value="1"/>
</dbReference>
<organism evidence="8 9">
    <name type="scientific">Anaerosolibacter carboniphilus</name>
    <dbReference type="NCBI Taxonomy" id="1417629"/>
    <lineage>
        <taxon>Bacteria</taxon>
        <taxon>Bacillati</taxon>
        <taxon>Bacillota</taxon>
        <taxon>Clostridia</taxon>
        <taxon>Peptostreptococcales</taxon>
        <taxon>Thermotaleaceae</taxon>
        <taxon>Anaerosolibacter</taxon>
    </lineage>
</organism>
<keyword evidence="2" id="KW-0560">Oxidoreductase</keyword>
<reference evidence="8 9" key="1">
    <citation type="submission" date="2020-08" db="EMBL/GenBank/DDBJ databases">
        <title>Genomic Encyclopedia of Type Strains, Phase IV (KMG-IV): sequencing the most valuable type-strain genomes for metagenomic binning, comparative biology and taxonomic classification.</title>
        <authorList>
            <person name="Goeker M."/>
        </authorList>
    </citation>
    <scope>NUCLEOTIDE SEQUENCE [LARGE SCALE GENOMIC DNA]</scope>
    <source>
        <strain evidence="8 9">DSM 103526</strain>
    </source>
</reference>
<dbReference type="EMBL" id="JACHEN010000005">
    <property type="protein sequence ID" value="MBB6214994.1"/>
    <property type="molecule type" value="Genomic_DNA"/>
</dbReference>
<evidence type="ECO:0000256" key="4">
    <source>
        <dbReference type="SAM" id="MobiDB-lite"/>
    </source>
</evidence>
<dbReference type="InterPro" id="IPR011707">
    <property type="entry name" value="Cu-oxidase-like_N"/>
</dbReference>
<dbReference type="CDD" id="cd04202">
    <property type="entry name" value="CuRO_D2_2dMcoN_like"/>
    <property type="match status" value="1"/>
</dbReference>
<dbReference type="GO" id="GO:0005507">
    <property type="term" value="F:copper ion binding"/>
    <property type="evidence" value="ECO:0007669"/>
    <property type="project" value="InterPro"/>
</dbReference>
<name>A0A841KMG7_9FIRM</name>
<sequence>MRSRSNTVLAVIASVVMVLSVITFQRNQAFMENMRMEQNNAQVNVDTNQNGNGDHGGTIQSNTFNNHDYAKGIIKPRDGQPVKKFTLVAQETNLEIKEGVIIPVWTYNGTVPGEEIRVTEGDYVQVELKNTLIEPVTIHWHGYPLNSAMDGVPGLNQDAVRPGETFVYEFSADVPGTYWYHSHQEGSKQVDKGLYGALIVEPKNEGKIDKDYTFILDEWMEKPMEEMGDMNMEAGGSGGHGAMEPQGDTAGHGAMEPQGDVGGMNMSTSEEIDPVMEEEEMMAYGYDIYTVNGKSGELIKPIDVKKGDVVRLRFINAGYRSHGIHIPGQDIKIVSTDGQDIHGADFIKDQIIQIAPGERYDVEFTVTEDENFTIDAHDDNAYNDQLQIPVIVSDGNGKTRTEEIMGYPLFSFENYGAPGTGKFTLNQSYDIDYMVQLEALGDDKGLRYTINGKIFNELPLFKLRTGNTVKFTYFNNSKVDHPMHLHGHFFQILSKNGIPVSGAAIMKDTLLVKPGEKYVVAFEADNPGRWVQHCHELHHAASGMMQGIEYEDFVPNYAPNPQDTYNKPE</sequence>
<evidence type="ECO:0000313" key="9">
    <source>
        <dbReference type="Proteomes" id="UP000579281"/>
    </source>
</evidence>
<feature type="domain" description="Plastocyanin-like" evidence="7">
    <location>
        <begin position="90"/>
        <end position="204"/>
    </location>
</feature>
<proteinExistence type="predicted"/>
<dbReference type="GO" id="GO:0016491">
    <property type="term" value="F:oxidoreductase activity"/>
    <property type="evidence" value="ECO:0007669"/>
    <property type="project" value="UniProtKB-KW"/>
</dbReference>
<keyword evidence="3" id="KW-0186">Copper</keyword>
<feature type="domain" description="Plastocyanin-like" evidence="6">
    <location>
        <begin position="448"/>
        <end position="546"/>
    </location>
</feature>
<dbReference type="InterPro" id="IPR008972">
    <property type="entry name" value="Cupredoxin"/>
</dbReference>
<dbReference type="InterPro" id="IPR045087">
    <property type="entry name" value="Cu-oxidase_fam"/>
</dbReference>
<evidence type="ECO:0000313" key="8">
    <source>
        <dbReference type="EMBL" id="MBB6214994.1"/>
    </source>
</evidence>
<dbReference type="SUPFAM" id="SSF49503">
    <property type="entry name" value="Cupredoxins"/>
    <property type="match status" value="3"/>
</dbReference>
<dbReference type="CDD" id="cd13860">
    <property type="entry name" value="CuRO_1_2dMco_1"/>
    <property type="match status" value="1"/>
</dbReference>
<accession>A0A841KMG7</accession>
<dbReference type="PROSITE" id="PS00080">
    <property type="entry name" value="MULTICOPPER_OXIDASE2"/>
    <property type="match status" value="1"/>
</dbReference>
<dbReference type="InterPro" id="IPR001117">
    <property type="entry name" value="Cu-oxidase_2nd"/>
</dbReference>
<evidence type="ECO:0000256" key="2">
    <source>
        <dbReference type="ARBA" id="ARBA00023002"/>
    </source>
</evidence>
<dbReference type="Pfam" id="PF07732">
    <property type="entry name" value="Cu-oxidase_3"/>
    <property type="match status" value="1"/>
</dbReference>
<dbReference type="Pfam" id="PF00394">
    <property type="entry name" value="Cu-oxidase"/>
    <property type="match status" value="1"/>
</dbReference>
<dbReference type="RefSeq" id="WP_184308901.1">
    <property type="nucleotide sequence ID" value="NZ_JACHEN010000005.1"/>
</dbReference>
<comment type="caution">
    <text evidence="8">The sequence shown here is derived from an EMBL/GenBank/DDBJ whole genome shotgun (WGS) entry which is preliminary data.</text>
</comment>
<feature type="region of interest" description="Disordered" evidence="4">
    <location>
        <begin position="235"/>
        <end position="265"/>
    </location>
</feature>
<evidence type="ECO:0000259" key="5">
    <source>
        <dbReference type="Pfam" id="PF00394"/>
    </source>
</evidence>
<dbReference type="PANTHER" id="PTHR11709:SF394">
    <property type="entry name" value="FI03373P-RELATED"/>
    <property type="match status" value="1"/>
</dbReference>
<keyword evidence="1" id="KW-0479">Metal-binding</keyword>
<evidence type="ECO:0000259" key="6">
    <source>
        <dbReference type="Pfam" id="PF07731"/>
    </source>
</evidence>
<dbReference type="InterPro" id="IPR002355">
    <property type="entry name" value="Cu_oxidase_Cu_BS"/>
</dbReference>
<feature type="domain" description="Plastocyanin-like" evidence="5">
    <location>
        <begin position="286"/>
        <end position="381"/>
    </location>
</feature>
<gene>
    <name evidence="8" type="ORF">HNQ80_001083</name>
</gene>
<dbReference type="InterPro" id="IPR011706">
    <property type="entry name" value="Cu-oxidase_C"/>
</dbReference>
<dbReference type="PANTHER" id="PTHR11709">
    <property type="entry name" value="MULTI-COPPER OXIDASE"/>
    <property type="match status" value="1"/>
</dbReference>
<keyword evidence="9" id="KW-1185">Reference proteome</keyword>
<evidence type="ECO:0000256" key="1">
    <source>
        <dbReference type="ARBA" id="ARBA00022723"/>
    </source>
</evidence>
<evidence type="ECO:0000256" key="3">
    <source>
        <dbReference type="ARBA" id="ARBA00023008"/>
    </source>
</evidence>
<evidence type="ECO:0000259" key="7">
    <source>
        <dbReference type="Pfam" id="PF07732"/>
    </source>
</evidence>
<dbReference type="Gene3D" id="2.60.40.420">
    <property type="entry name" value="Cupredoxins - blue copper proteins"/>
    <property type="match status" value="2"/>
</dbReference>